<evidence type="ECO:0000313" key="7">
    <source>
        <dbReference type="Proteomes" id="UP000373449"/>
    </source>
</evidence>
<dbReference type="EMBL" id="CAADJA010000002">
    <property type="protein sequence ID" value="VFS46501.1"/>
    <property type="molecule type" value="Genomic_DNA"/>
</dbReference>
<evidence type="ECO:0000313" key="4">
    <source>
        <dbReference type="EMBL" id="PHI28544.1"/>
    </source>
</evidence>
<dbReference type="OrthoDB" id="9816462at2"/>
<feature type="transmembrane region" description="Helical" evidence="2">
    <location>
        <begin position="836"/>
        <end position="855"/>
    </location>
</feature>
<keyword evidence="2" id="KW-0472">Membrane</keyword>
<keyword evidence="6" id="KW-1185">Reference proteome</keyword>
<reference evidence="6" key="2">
    <citation type="submission" date="2017-09" db="EMBL/GenBank/DDBJ databases">
        <title>FDA dAtabase for Regulatory Grade micrObial Sequences (FDA-ARGOS): Supporting development and validation of Infectious Disease Dx tests.</title>
        <authorList>
            <person name="Minogue T."/>
            <person name="Wolcott M."/>
            <person name="Wasieloski L."/>
            <person name="Aguilar W."/>
            <person name="Moore D."/>
            <person name="Tallon L."/>
            <person name="Sadzewicz L."/>
            <person name="Ott S."/>
            <person name="Zhao X."/>
            <person name="Nagaraj S."/>
            <person name="Vavikolanu K."/>
            <person name="Aluvathingal J."/>
            <person name="Nadendla S."/>
            <person name="Sichtig H."/>
        </authorList>
    </citation>
    <scope>NUCLEOTIDE SEQUENCE [LARGE SCALE GENOMIC DNA]</scope>
    <source>
        <strain evidence="6">FDAARGOS_387</strain>
    </source>
</reference>
<dbReference type="InterPro" id="IPR036869">
    <property type="entry name" value="J_dom_sf"/>
</dbReference>
<keyword evidence="2" id="KW-0812">Transmembrane</keyword>
<dbReference type="STRING" id="1111728.GCA_000427805_04461"/>
<reference evidence="5 7" key="3">
    <citation type="submission" date="2019-03" db="EMBL/GenBank/DDBJ databases">
        <authorList>
            <consortium name="Pathogen Informatics"/>
        </authorList>
    </citation>
    <scope>NUCLEOTIDE SEQUENCE [LARGE SCALE GENOMIC DNA]</scope>
    <source>
        <strain evidence="5 7">NCTC12282</strain>
    </source>
</reference>
<dbReference type="PROSITE" id="PS50076">
    <property type="entry name" value="DNAJ_2"/>
    <property type="match status" value="1"/>
</dbReference>
<dbReference type="Pfam" id="PF00226">
    <property type="entry name" value="DnaJ"/>
    <property type="match status" value="1"/>
</dbReference>
<feature type="domain" description="J" evidence="3">
    <location>
        <begin position="4"/>
        <end position="74"/>
    </location>
</feature>
<feature type="transmembrane region" description="Helical" evidence="2">
    <location>
        <begin position="811"/>
        <end position="829"/>
    </location>
</feature>
<dbReference type="Proteomes" id="UP000373449">
    <property type="component" value="Unassembled WGS sequence"/>
</dbReference>
<protein>
    <submittedName>
        <fullName evidence="5">DnaJ domain</fullName>
    </submittedName>
</protein>
<gene>
    <name evidence="4" type="ORF">CRN84_03955</name>
    <name evidence="5" type="ORF">NCTC12282_01410</name>
</gene>
<evidence type="ECO:0000256" key="2">
    <source>
        <dbReference type="SAM" id="Phobius"/>
    </source>
</evidence>
<dbReference type="InterPro" id="IPR001623">
    <property type="entry name" value="DnaJ_domain"/>
</dbReference>
<dbReference type="RefSeq" id="WP_029093754.1">
    <property type="nucleotide sequence ID" value="NZ_CAADJA010000002.1"/>
</dbReference>
<evidence type="ECO:0000313" key="6">
    <source>
        <dbReference type="Proteomes" id="UP000224974"/>
    </source>
</evidence>
<dbReference type="Gene3D" id="1.10.287.110">
    <property type="entry name" value="DnaJ domain"/>
    <property type="match status" value="1"/>
</dbReference>
<dbReference type="EMBL" id="PDDX01000001">
    <property type="protein sequence ID" value="PHI28544.1"/>
    <property type="molecule type" value="Genomic_DNA"/>
</dbReference>
<sequence length="908" mass="105620">MSLNCWEMLGIEPTDDQDIIRNAYRKKLPEYHPETNPQGFQDLRHAYEEAKKGIQAEFVPVSALSPKEEFEQKLLRTDESEQQPEDSSEPHPEQAAIDQMLAEFDILQTRPDKRYTPEGWHEYIQSLDLNSFEVIDQLRWRLLKKCYDTDCISKKCALILAERMRWKQRLTELSDEQAHYMGRYLDFLEKGDIFDFEILSEMSLGAQTDCVQYFNYIQYLFWEKPAWMLKAYLQMNTAVYWPDIPELKELLPRWYSHAGLGYQELADYCLQRLADEPDSNNWLYLYASQCSLAGNDERALPYWIRLHTKEQHAAAEEWLITWCLNHSPERLPLLIQAFDRPQYASAQGVNIDAMEQNYITPTQTTTTLARWGLAAQSELPQLAQDYVAWRLSDSLQHKILRHLIQDDGSDPLLRYYRHASMLTLGEERLLQQILDEKRPSDPLDALILKGLKHQAQQRLTWLQTSAVVSIFTSWLYERHLGTLPDIFSDRNSDAYRQCINWLAQRRWMSPKELERLYQCELFSDNLDISYDWICFIALNNNTLLPQPDEHEDYWEWCRRSYLLVLLLEKPAESLEMIHQIERLNLPQEHPAYVFYQLIKSLNPTQGDLVHQYRDKLQLSNILQYHSWTRLPITPENFLDSEQVTISYSTDHFYMTSQEWRERIWATPALSQMIFYAACGYHGINSRTDRFTQLIEEIEPGGEEDKDLKKALLNSKPFTLSKHGNKTFLSALADAIIRLNNDVHRTLSEAQKKILLDGQSNVEQDIALRLAAKMMLLTSSSRSKQTGKASHSQPSKVWEFWRLNSRLNRTGFAAQLVLGSLASFILAYLMSRSSSAVSGQLLLLVYLLVNALSAQIRRLNDLDYATPVKIGLILISIVFPPVILFLLFKQGVPSATKAGPPASGWFNRS</sequence>
<feature type="transmembrane region" description="Helical" evidence="2">
    <location>
        <begin position="867"/>
        <end position="887"/>
    </location>
</feature>
<reference evidence="4" key="1">
    <citation type="submission" date="2017-09" db="EMBL/GenBank/DDBJ databases">
        <title>FDA dAtabase for Regulatory Grade micrObial Sequences (FDA-ARGOS): Supporting development and validation of Infectious Disease Dx tests.</title>
        <authorList>
            <person name="Minogue T."/>
            <person name="Wolcott M."/>
            <person name="Wasieloski L."/>
            <person name="Aguilar W."/>
            <person name="Moore D."/>
            <person name="Tallon L.J."/>
            <person name="Sadzewicz L."/>
            <person name="Ott S."/>
            <person name="Zhao X."/>
            <person name="Nagaraj S."/>
            <person name="Vavikolanu K."/>
            <person name="Aluvathingal J."/>
            <person name="Nadendla S."/>
            <person name="Sichtig H."/>
        </authorList>
    </citation>
    <scope>NUCLEOTIDE SEQUENCE</scope>
    <source>
        <strain evidence="4">FDAARGOS_387</strain>
    </source>
</reference>
<dbReference type="SUPFAM" id="SSF46565">
    <property type="entry name" value="Chaperone J-domain"/>
    <property type="match status" value="1"/>
</dbReference>
<organism evidence="4 6">
    <name type="scientific">Budvicia aquatica</name>
    <dbReference type="NCBI Taxonomy" id="82979"/>
    <lineage>
        <taxon>Bacteria</taxon>
        <taxon>Pseudomonadati</taxon>
        <taxon>Pseudomonadota</taxon>
        <taxon>Gammaproteobacteria</taxon>
        <taxon>Enterobacterales</taxon>
        <taxon>Budviciaceae</taxon>
        <taxon>Budvicia</taxon>
    </lineage>
</organism>
<proteinExistence type="predicted"/>
<dbReference type="AlphaFoldDB" id="A0A2C6DIF5"/>
<accession>A0A2C6DIF5</accession>
<dbReference type="SMART" id="SM00271">
    <property type="entry name" value="DnaJ"/>
    <property type="match status" value="1"/>
</dbReference>
<dbReference type="Proteomes" id="UP000224974">
    <property type="component" value="Unassembled WGS sequence"/>
</dbReference>
<evidence type="ECO:0000259" key="3">
    <source>
        <dbReference type="PROSITE" id="PS50076"/>
    </source>
</evidence>
<evidence type="ECO:0000256" key="1">
    <source>
        <dbReference type="ARBA" id="ARBA00023186"/>
    </source>
</evidence>
<keyword evidence="1" id="KW-0143">Chaperone</keyword>
<evidence type="ECO:0000313" key="5">
    <source>
        <dbReference type="EMBL" id="VFS46501.1"/>
    </source>
</evidence>
<name>A0A2C6DIF5_9GAMM</name>
<keyword evidence="2" id="KW-1133">Transmembrane helix</keyword>
<dbReference type="CDD" id="cd06257">
    <property type="entry name" value="DnaJ"/>
    <property type="match status" value="1"/>
</dbReference>